<protein>
    <recommendedName>
        <fullName evidence="4">Lipoprotein</fullName>
    </recommendedName>
</protein>
<feature type="chain" id="PRO_5046392317" description="Lipoprotein" evidence="1">
    <location>
        <begin position="21"/>
        <end position="174"/>
    </location>
</feature>
<feature type="signal peptide" evidence="1">
    <location>
        <begin position="1"/>
        <end position="20"/>
    </location>
</feature>
<sequence length="174" mass="20254">MKLKILIILLIGLIISCSTTKTSSIITENYNKEQDVTTLTLIPSGNILIPGQWTKTKFNELSKQHFFTNKESHSIAVAKNPQKTYPFYSENTSNEKFVRSFFKWEKEYYEKQGFKINEKESGDNYVIWTAKANNVNTIFLYGAKNNFAYNFSILTDDLSESKRVKFLKELFQEN</sequence>
<comment type="caution">
    <text evidence="2">The sequence shown here is derived from an EMBL/GenBank/DDBJ whole genome shotgun (WGS) entry which is preliminary data.</text>
</comment>
<evidence type="ECO:0000256" key="1">
    <source>
        <dbReference type="SAM" id="SignalP"/>
    </source>
</evidence>
<evidence type="ECO:0000313" key="3">
    <source>
        <dbReference type="Proteomes" id="UP001257659"/>
    </source>
</evidence>
<gene>
    <name evidence="2" type="ORF">GGR31_000747</name>
</gene>
<evidence type="ECO:0008006" key="4">
    <source>
        <dbReference type="Google" id="ProtNLM"/>
    </source>
</evidence>
<proteinExistence type="predicted"/>
<evidence type="ECO:0000313" key="2">
    <source>
        <dbReference type="EMBL" id="MDR6300131.1"/>
    </source>
</evidence>
<accession>A0ABU1K3F1</accession>
<keyword evidence="1" id="KW-0732">Signal</keyword>
<dbReference type="Proteomes" id="UP001257659">
    <property type="component" value="Unassembled WGS sequence"/>
</dbReference>
<reference evidence="2 3" key="1">
    <citation type="submission" date="2023-07" db="EMBL/GenBank/DDBJ databases">
        <title>Genomic Encyclopedia of Type Strains, Phase IV (KMG-IV): sequencing the most valuable type-strain genomes for metagenomic binning, comparative biology and taxonomic classification.</title>
        <authorList>
            <person name="Goeker M."/>
        </authorList>
    </citation>
    <scope>NUCLEOTIDE SEQUENCE [LARGE SCALE GENOMIC DNA]</scope>
    <source>
        <strain evidence="2 3">DSM 102814</strain>
    </source>
</reference>
<dbReference type="PROSITE" id="PS51257">
    <property type="entry name" value="PROKAR_LIPOPROTEIN"/>
    <property type="match status" value="1"/>
</dbReference>
<organism evidence="2 3">
    <name type="scientific">Mesonia maritima</name>
    <dbReference type="NCBI Taxonomy" id="1793873"/>
    <lineage>
        <taxon>Bacteria</taxon>
        <taxon>Pseudomonadati</taxon>
        <taxon>Bacteroidota</taxon>
        <taxon>Flavobacteriia</taxon>
        <taxon>Flavobacteriales</taxon>
        <taxon>Flavobacteriaceae</taxon>
        <taxon>Mesonia</taxon>
    </lineage>
</organism>
<dbReference type="EMBL" id="JAVDQA010000001">
    <property type="protein sequence ID" value="MDR6300131.1"/>
    <property type="molecule type" value="Genomic_DNA"/>
</dbReference>
<keyword evidence="3" id="KW-1185">Reference proteome</keyword>
<name>A0ABU1K3F1_9FLAO</name>
<dbReference type="RefSeq" id="WP_309727039.1">
    <property type="nucleotide sequence ID" value="NZ_JAVDQA010000001.1"/>
</dbReference>